<name>A0A1E2V672_9GAMM</name>
<keyword evidence="1" id="KW-0472">Membrane</keyword>
<keyword evidence="1" id="KW-0812">Transmembrane</keyword>
<dbReference type="Proteomes" id="UP000094291">
    <property type="component" value="Unassembled WGS sequence"/>
</dbReference>
<evidence type="ECO:0000256" key="1">
    <source>
        <dbReference type="SAM" id="Phobius"/>
    </source>
</evidence>
<dbReference type="InterPro" id="IPR021813">
    <property type="entry name" value="DUF3392"/>
</dbReference>
<accession>A0A1E2V672</accession>
<keyword evidence="3" id="KW-1185">Reference proteome</keyword>
<feature type="transmembrane region" description="Helical" evidence="1">
    <location>
        <begin position="20"/>
        <end position="39"/>
    </location>
</feature>
<dbReference type="OrthoDB" id="6196761at2"/>
<dbReference type="STRING" id="197479.BFW38_01900"/>
<proteinExistence type="predicted"/>
<gene>
    <name evidence="2" type="ORF">BFW38_01900</name>
</gene>
<evidence type="ECO:0008006" key="4">
    <source>
        <dbReference type="Google" id="ProtNLM"/>
    </source>
</evidence>
<dbReference type="Pfam" id="PF11872">
    <property type="entry name" value="DUF3392"/>
    <property type="match status" value="1"/>
</dbReference>
<sequence>MDLIQELLWRLGSWTREHTQAIALAIVATLLVVYGNDINNWLKKRLRPYPLPVRILGFVLMCAFGYGAMTVFLTPYLAQWIGMISTQWLAPAVAGIFLLIGWLAERRHQI</sequence>
<evidence type="ECO:0000313" key="2">
    <source>
        <dbReference type="EMBL" id="ODC02481.1"/>
    </source>
</evidence>
<feature type="transmembrane region" description="Helical" evidence="1">
    <location>
        <begin position="51"/>
        <end position="74"/>
    </location>
</feature>
<protein>
    <recommendedName>
        <fullName evidence="4">DUF3392 domain-containing protein</fullName>
    </recommendedName>
</protein>
<evidence type="ECO:0000313" key="3">
    <source>
        <dbReference type="Proteomes" id="UP000094291"/>
    </source>
</evidence>
<reference evidence="2 3" key="1">
    <citation type="submission" date="2016-08" db="EMBL/GenBank/DDBJ databases">
        <authorList>
            <person name="Seilhamer J.J."/>
        </authorList>
    </citation>
    <scope>NUCLEOTIDE SEQUENCE [LARGE SCALE GENOMIC DNA]</scope>
    <source>
        <strain evidence="2 3">PH27A</strain>
    </source>
</reference>
<organism evidence="2 3">
    <name type="scientific">Terasakiispira papahanaumokuakeensis</name>
    <dbReference type="NCBI Taxonomy" id="197479"/>
    <lineage>
        <taxon>Bacteria</taxon>
        <taxon>Pseudomonadati</taxon>
        <taxon>Pseudomonadota</taxon>
        <taxon>Gammaproteobacteria</taxon>
        <taxon>Oceanospirillales</taxon>
        <taxon>Terasakiispira</taxon>
    </lineage>
</organism>
<comment type="caution">
    <text evidence="2">The sequence shown here is derived from an EMBL/GenBank/DDBJ whole genome shotgun (WGS) entry which is preliminary data.</text>
</comment>
<dbReference type="EMBL" id="MDTQ01000001">
    <property type="protein sequence ID" value="ODC02481.1"/>
    <property type="molecule type" value="Genomic_DNA"/>
</dbReference>
<feature type="transmembrane region" description="Helical" evidence="1">
    <location>
        <begin position="80"/>
        <end position="104"/>
    </location>
</feature>
<dbReference type="AlphaFoldDB" id="A0A1E2V672"/>
<keyword evidence="1" id="KW-1133">Transmembrane helix</keyword>
<dbReference type="RefSeq" id="WP_068996866.1">
    <property type="nucleotide sequence ID" value="NZ_MDTQ01000001.1"/>
</dbReference>